<dbReference type="EMBL" id="JAWQEV010000002">
    <property type="protein sequence ID" value="MDW4572272.1"/>
    <property type="molecule type" value="Genomic_DNA"/>
</dbReference>
<dbReference type="InterPro" id="IPR048576">
    <property type="entry name" value="Rv2175c_wHTH"/>
</dbReference>
<name>A0ABU4H0I2_9MICO</name>
<keyword evidence="3" id="KW-0238">DNA-binding</keyword>
<accession>A0ABU4H0I2</accession>
<keyword evidence="4" id="KW-1185">Reference proteome</keyword>
<feature type="domain" description="Rv2175c C-terminal" evidence="1">
    <location>
        <begin position="62"/>
        <end position="116"/>
    </location>
</feature>
<dbReference type="Pfam" id="PF21531">
    <property type="entry name" value="Rv2175c_wHTH"/>
    <property type="match status" value="1"/>
</dbReference>
<gene>
    <name evidence="3" type="ORF">R8Z58_05700</name>
</gene>
<proteinExistence type="predicted"/>
<protein>
    <submittedName>
        <fullName evidence="3">Rv2175c family DNA-binding protein</fullName>
    </submittedName>
</protein>
<reference evidence="3 4" key="1">
    <citation type="submission" date="2023-11" db="EMBL/GenBank/DDBJ databases">
        <title>Draft genome sequence of Microbacterium arthrosphaerae JCM 30492.</title>
        <authorList>
            <person name="Zhang G."/>
            <person name="Ding Y."/>
        </authorList>
    </citation>
    <scope>NUCLEOTIDE SEQUENCE [LARGE SCALE GENOMIC DNA]</scope>
    <source>
        <strain evidence="3 4">JCM 30492</strain>
    </source>
</reference>
<dbReference type="RefSeq" id="WP_318352817.1">
    <property type="nucleotide sequence ID" value="NZ_JAWQEV010000002.1"/>
</dbReference>
<organism evidence="3 4">
    <name type="scientific">Microbacterium arthrosphaerae</name>
    <dbReference type="NCBI Taxonomy" id="792652"/>
    <lineage>
        <taxon>Bacteria</taxon>
        <taxon>Bacillati</taxon>
        <taxon>Actinomycetota</taxon>
        <taxon>Actinomycetes</taxon>
        <taxon>Micrococcales</taxon>
        <taxon>Microbacteriaceae</taxon>
        <taxon>Microbacterium</taxon>
    </lineage>
</organism>
<evidence type="ECO:0000313" key="4">
    <source>
        <dbReference type="Proteomes" id="UP001283109"/>
    </source>
</evidence>
<dbReference type="GO" id="GO:0003677">
    <property type="term" value="F:DNA binding"/>
    <property type="evidence" value="ECO:0007669"/>
    <property type="project" value="UniProtKB-KW"/>
</dbReference>
<evidence type="ECO:0000313" key="3">
    <source>
        <dbReference type="EMBL" id="MDW4572272.1"/>
    </source>
</evidence>
<evidence type="ECO:0000259" key="2">
    <source>
        <dbReference type="Pfam" id="PF21531"/>
    </source>
</evidence>
<dbReference type="Pfam" id="PF18367">
    <property type="entry name" value="Rv2175c_C"/>
    <property type="match status" value="1"/>
</dbReference>
<feature type="domain" description="DNA-binding protein Rv2175c wHTH" evidence="2">
    <location>
        <begin position="3"/>
        <end position="55"/>
    </location>
</feature>
<dbReference type="Proteomes" id="UP001283109">
    <property type="component" value="Unassembled WGS sequence"/>
</dbReference>
<evidence type="ECO:0000259" key="1">
    <source>
        <dbReference type="Pfam" id="PF18367"/>
    </source>
</evidence>
<sequence>MTSDDVSRFETDWLTLPDLVEVLGEPLGRVRRLLDESYLVGTRRDGALKVPSVFIVDGEPLHSLRGTVIVLHDAGFSDDEAIDWLLSPDDTIGLAPIEALLAGRKSEVRRVARTLA</sequence>
<dbReference type="InterPro" id="IPR041098">
    <property type="entry name" value="Rv2175c_C"/>
</dbReference>
<comment type="caution">
    <text evidence="3">The sequence shown here is derived from an EMBL/GenBank/DDBJ whole genome shotgun (WGS) entry which is preliminary data.</text>
</comment>